<name>A0A9X6SRA8_BACCE</name>
<gene>
    <name evidence="1" type="ORF">CON36_37440</name>
</gene>
<organism evidence="1 2">
    <name type="scientific">Bacillus cereus</name>
    <dbReference type="NCBI Taxonomy" id="1396"/>
    <lineage>
        <taxon>Bacteria</taxon>
        <taxon>Bacillati</taxon>
        <taxon>Bacillota</taxon>
        <taxon>Bacilli</taxon>
        <taxon>Bacillales</taxon>
        <taxon>Bacillaceae</taxon>
        <taxon>Bacillus</taxon>
        <taxon>Bacillus cereus group</taxon>
    </lineage>
</organism>
<protein>
    <recommendedName>
        <fullName evidence="3">DUF3841 domain-containing protein</fullName>
    </recommendedName>
</protein>
<dbReference type="Proteomes" id="UP000219922">
    <property type="component" value="Unassembled WGS sequence"/>
</dbReference>
<dbReference type="RefSeq" id="WP_098007530.1">
    <property type="nucleotide sequence ID" value="NZ_NVMX01000436.1"/>
</dbReference>
<sequence length="172" mass="20400">MGIYYTNQTVKAYRELEKNGYLIGVGKFIYPDFLPSYQWMVEQMDKRINNNGSFPIWLWKEKPDLNEEGHFPKGTKSVCLTVEIPDDNVLLSDFDTWHYILNTWFLPLSEEEDDLFEAGKLNISMEQSWERIFDFELLQKTELWSENPLVLQGVTPIIRKEQIIDIEHFIAE</sequence>
<evidence type="ECO:0000313" key="2">
    <source>
        <dbReference type="Proteomes" id="UP000219922"/>
    </source>
</evidence>
<comment type="caution">
    <text evidence="1">The sequence shown here is derived from an EMBL/GenBank/DDBJ whole genome shotgun (WGS) entry which is preliminary data.</text>
</comment>
<dbReference type="Pfam" id="PF12952">
    <property type="entry name" value="DUF3841"/>
    <property type="match status" value="1"/>
</dbReference>
<evidence type="ECO:0008006" key="3">
    <source>
        <dbReference type="Google" id="ProtNLM"/>
    </source>
</evidence>
<dbReference type="InterPro" id="IPR024211">
    <property type="entry name" value="DUF3841"/>
</dbReference>
<proteinExistence type="predicted"/>
<dbReference type="EMBL" id="NVMX01000436">
    <property type="protein sequence ID" value="PDZ93765.1"/>
    <property type="molecule type" value="Genomic_DNA"/>
</dbReference>
<evidence type="ECO:0000313" key="1">
    <source>
        <dbReference type="EMBL" id="PDZ93765.1"/>
    </source>
</evidence>
<dbReference type="AlphaFoldDB" id="A0A9X6SRA8"/>
<reference evidence="1 2" key="1">
    <citation type="submission" date="2017-09" db="EMBL/GenBank/DDBJ databases">
        <title>Large-scale bioinformatics analysis of Bacillus genomes uncovers conserved roles of natural products in bacterial physiology.</title>
        <authorList>
            <consortium name="Agbiome Team Llc"/>
            <person name="Bleich R.M."/>
            <person name="Grubbs K.J."/>
            <person name="Santa Maria K.C."/>
            <person name="Allen S.E."/>
            <person name="Farag S."/>
            <person name="Shank E.A."/>
            <person name="Bowers A."/>
        </authorList>
    </citation>
    <scope>NUCLEOTIDE SEQUENCE [LARGE SCALE GENOMIC DNA]</scope>
    <source>
        <strain evidence="1 2">AFS092789</strain>
    </source>
</reference>
<accession>A0A9X6SRA8</accession>